<dbReference type="Gene3D" id="3.90.1200.10">
    <property type="match status" value="1"/>
</dbReference>
<comment type="similarity">
    <text evidence="1 2">Belongs to the fructosamine kinase family.</text>
</comment>
<dbReference type="Proteomes" id="UP001156836">
    <property type="component" value="Unassembled WGS sequence"/>
</dbReference>
<keyword evidence="4" id="KW-1185">Reference proteome</keyword>
<dbReference type="PANTHER" id="PTHR12149:SF8">
    <property type="entry name" value="PROTEIN-RIBULOSAMINE 3-KINASE"/>
    <property type="match status" value="1"/>
</dbReference>
<dbReference type="InterPro" id="IPR016477">
    <property type="entry name" value="Fructo-/Ketosamine-3-kinase"/>
</dbReference>
<reference evidence="4" key="1">
    <citation type="journal article" date="2019" name="Int. J. Syst. Evol. Microbiol.">
        <title>The Global Catalogue of Microorganisms (GCM) 10K type strain sequencing project: providing services to taxonomists for standard genome sequencing and annotation.</title>
        <authorList>
            <consortium name="The Broad Institute Genomics Platform"/>
            <consortium name="The Broad Institute Genome Sequencing Center for Infectious Disease"/>
            <person name="Wu L."/>
            <person name="Ma J."/>
        </authorList>
    </citation>
    <scope>NUCLEOTIDE SEQUENCE [LARGE SCALE GENOMIC DNA]</scope>
    <source>
        <strain evidence="4">NBRC 104970</strain>
    </source>
</reference>
<dbReference type="RefSeq" id="WP_018748442.1">
    <property type="nucleotide sequence ID" value="NZ_BAABUF010000003.1"/>
</dbReference>
<dbReference type="PIRSF" id="PIRSF006221">
    <property type="entry name" value="Ketosamine-3-kinase"/>
    <property type="match status" value="1"/>
</dbReference>
<keyword evidence="2 3" id="KW-0418">Kinase</keyword>
<evidence type="ECO:0000256" key="1">
    <source>
        <dbReference type="ARBA" id="ARBA00009460"/>
    </source>
</evidence>
<evidence type="ECO:0000256" key="2">
    <source>
        <dbReference type="PIRNR" id="PIRNR006221"/>
    </source>
</evidence>
<sequence length="284" mass="31306">MWNQIALALSTALGEPVTLGSPRAVGGGSINHACRVESSAGPFFVKLNRAGRLGMFEAEAEGLDALGRAIRVPRAICHGVAGEHAFLALEWLDLVRHGDDAALGEALASMHRHTAPRYGWAHDNTIGSTPQANGWLDDWIEFWRVRRLGEQFRLARQQGRRFARADRLLEALPAFFNGYVPAPSLLHGDLWSGNVGFLADGGPVLFDPACYHGDREADLAMTELFGGFGRRFYDAYRAAWPLDAGYATRRDLYNLYHVLNHFNLFGGGYADEAERLTERLLAAV</sequence>
<evidence type="ECO:0000313" key="3">
    <source>
        <dbReference type="EMBL" id="GLS05304.1"/>
    </source>
</evidence>
<comment type="caution">
    <text evidence="3">The sequence shown here is derived from an EMBL/GenBank/DDBJ whole genome shotgun (WGS) entry which is preliminary data.</text>
</comment>
<evidence type="ECO:0000313" key="4">
    <source>
        <dbReference type="Proteomes" id="UP001156836"/>
    </source>
</evidence>
<name>A0ABQ6BZZ8_9NEIS</name>
<dbReference type="PANTHER" id="PTHR12149">
    <property type="entry name" value="FRUCTOSAMINE 3 KINASE-RELATED PROTEIN"/>
    <property type="match status" value="1"/>
</dbReference>
<accession>A0ABQ6BZZ8</accession>
<dbReference type="SUPFAM" id="SSF56112">
    <property type="entry name" value="Protein kinase-like (PK-like)"/>
    <property type="match status" value="1"/>
</dbReference>
<protein>
    <submittedName>
        <fullName evidence="3">Fructosamine kinase family protein</fullName>
    </submittedName>
</protein>
<dbReference type="GO" id="GO:0016301">
    <property type="term" value="F:kinase activity"/>
    <property type="evidence" value="ECO:0007669"/>
    <property type="project" value="UniProtKB-KW"/>
</dbReference>
<organism evidence="3 4">
    <name type="scientific">Chitiniphilus shinanonensis</name>
    <dbReference type="NCBI Taxonomy" id="553088"/>
    <lineage>
        <taxon>Bacteria</taxon>
        <taxon>Pseudomonadati</taxon>
        <taxon>Pseudomonadota</taxon>
        <taxon>Betaproteobacteria</taxon>
        <taxon>Neisseriales</taxon>
        <taxon>Chitinibacteraceae</taxon>
        <taxon>Chitiniphilus</taxon>
    </lineage>
</organism>
<dbReference type="Gene3D" id="3.30.200.20">
    <property type="entry name" value="Phosphorylase Kinase, domain 1"/>
    <property type="match status" value="1"/>
</dbReference>
<dbReference type="InterPro" id="IPR011009">
    <property type="entry name" value="Kinase-like_dom_sf"/>
</dbReference>
<dbReference type="EMBL" id="BSOZ01000041">
    <property type="protein sequence ID" value="GLS05304.1"/>
    <property type="molecule type" value="Genomic_DNA"/>
</dbReference>
<keyword evidence="2" id="KW-0808">Transferase</keyword>
<gene>
    <name evidence="3" type="ORF">GCM10007860_24540</name>
</gene>
<proteinExistence type="inferred from homology"/>
<dbReference type="Pfam" id="PF03881">
    <property type="entry name" value="Fructosamin_kin"/>
    <property type="match status" value="1"/>
</dbReference>